<organism evidence="11 12">
    <name type="scientific">Parasedimentitalea maritima</name>
    <dbReference type="NCBI Taxonomy" id="2578117"/>
    <lineage>
        <taxon>Bacteria</taxon>
        <taxon>Pseudomonadati</taxon>
        <taxon>Pseudomonadota</taxon>
        <taxon>Alphaproteobacteria</taxon>
        <taxon>Rhodobacterales</taxon>
        <taxon>Paracoccaceae</taxon>
        <taxon>Parasedimentitalea</taxon>
    </lineage>
</organism>
<comment type="caution">
    <text evidence="11">The sequence shown here is derived from an EMBL/GenBank/DDBJ whole genome shotgun (WGS) entry which is preliminary data.</text>
</comment>
<dbReference type="EC" id="2.3.2.30" evidence="7"/>
<name>A0A6A4RCM4_9RHOB</name>
<keyword evidence="3 11" id="KW-0808">Transferase</keyword>
<dbReference type="InterPro" id="IPR052351">
    <property type="entry name" value="Ornithine_N-alpha-AT"/>
</dbReference>
<keyword evidence="4" id="KW-0443">Lipid metabolism</keyword>
<dbReference type="PANTHER" id="PTHR37323">
    <property type="entry name" value="GCN5-RELATED N-ACETYLTRANSFERASE"/>
    <property type="match status" value="1"/>
</dbReference>
<dbReference type="PANTHER" id="PTHR37323:SF1">
    <property type="entry name" value="L-ORNITHINE N(ALPHA)-ACYLTRANSFERASE"/>
    <property type="match status" value="1"/>
</dbReference>
<gene>
    <name evidence="11" type="ORF">GP644_22230</name>
</gene>
<evidence type="ECO:0000256" key="10">
    <source>
        <dbReference type="ARBA" id="ARBA00047785"/>
    </source>
</evidence>
<evidence type="ECO:0000256" key="6">
    <source>
        <dbReference type="ARBA" id="ARBA00038095"/>
    </source>
</evidence>
<evidence type="ECO:0000256" key="4">
    <source>
        <dbReference type="ARBA" id="ARBA00023098"/>
    </source>
</evidence>
<comment type="catalytic activity">
    <reaction evidence="10">
        <text>a (3R)-hydroxyacyl-[ACP] + L-ornithine = a lyso-ornithine lipid + holo-[ACP] + H(+)</text>
        <dbReference type="Rhea" id="RHEA:20633"/>
        <dbReference type="Rhea" id="RHEA-COMP:9685"/>
        <dbReference type="Rhea" id="RHEA-COMP:9945"/>
        <dbReference type="ChEBI" id="CHEBI:15378"/>
        <dbReference type="ChEBI" id="CHEBI:46911"/>
        <dbReference type="ChEBI" id="CHEBI:64479"/>
        <dbReference type="ChEBI" id="CHEBI:78827"/>
        <dbReference type="ChEBI" id="CHEBI:138482"/>
        <dbReference type="EC" id="2.3.2.30"/>
    </reaction>
    <physiologicalReaction direction="left-to-right" evidence="10">
        <dbReference type="Rhea" id="RHEA:20634"/>
    </physiologicalReaction>
</comment>
<evidence type="ECO:0000256" key="8">
    <source>
        <dbReference type="ARBA" id="ARBA00039866"/>
    </source>
</evidence>
<evidence type="ECO:0000256" key="2">
    <source>
        <dbReference type="ARBA" id="ARBA00022516"/>
    </source>
</evidence>
<comment type="pathway">
    <text evidence="1">Lipid metabolism.</text>
</comment>
<accession>A0A6A4RCM4</accession>
<keyword evidence="5" id="KW-0012">Acyltransferase</keyword>
<evidence type="ECO:0000256" key="5">
    <source>
        <dbReference type="ARBA" id="ARBA00023315"/>
    </source>
</evidence>
<evidence type="ECO:0000256" key="7">
    <source>
        <dbReference type="ARBA" id="ARBA00039058"/>
    </source>
</evidence>
<dbReference type="RefSeq" id="WP_158981666.1">
    <property type="nucleotide sequence ID" value="NZ_WSFO01000019.1"/>
</dbReference>
<dbReference type="EMBL" id="WSFO01000019">
    <property type="protein sequence ID" value="KAE9625544.1"/>
    <property type="molecule type" value="Genomic_DNA"/>
</dbReference>
<evidence type="ECO:0000313" key="12">
    <source>
        <dbReference type="Proteomes" id="UP000441586"/>
    </source>
</evidence>
<dbReference type="GO" id="GO:0006629">
    <property type="term" value="P:lipid metabolic process"/>
    <property type="evidence" value="ECO:0007669"/>
    <property type="project" value="UniProtKB-KW"/>
</dbReference>
<sequence length="253" mass="28341">MHVDAPSFTVKMAETKNELQAAQALRYQVFIHELGGDGDLVDHHNQLERDRFDPFFDHMLLLDNASKAVVGVYRLLREDQASQAGQFYSEDEFDLSSLRNSGRKLLELGRSCLHPDFRGGAAIYHLWAGLADYVTLHGIEILFGVASFHGTNLQNLAHPLSMLHHNHLAPGNLRVKAKAYQSMDLIGRDGLDRRRAMVETPALIKAYLRLGGCVGDGAFVDHKFNTTDVCLILDSARMTDGQKHIYASERKRS</sequence>
<reference evidence="11 12" key="1">
    <citation type="submission" date="2019-12" db="EMBL/GenBank/DDBJ databases">
        <authorList>
            <person name="Zhang Y.-J."/>
        </authorList>
    </citation>
    <scope>NUCLEOTIDE SEQUENCE [LARGE SCALE GENOMIC DNA]</scope>
    <source>
        <strain evidence="11 12">H18S-6</strain>
    </source>
</reference>
<dbReference type="Proteomes" id="UP000441586">
    <property type="component" value="Unassembled WGS sequence"/>
</dbReference>
<keyword evidence="2" id="KW-0444">Lipid biosynthesis</keyword>
<evidence type="ECO:0000256" key="1">
    <source>
        <dbReference type="ARBA" id="ARBA00005189"/>
    </source>
</evidence>
<dbReference type="InterPro" id="IPR016181">
    <property type="entry name" value="Acyl_CoA_acyltransferase"/>
</dbReference>
<dbReference type="AlphaFoldDB" id="A0A6A4RCM4"/>
<proteinExistence type="inferred from homology"/>
<protein>
    <recommendedName>
        <fullName evidence="8">L-ornithine N(alpha)-acyltransferase</fullName>
        <ecNumber evidence="7">2.3.2.30</ecNumber>
    </recommendedName>
</protein>
<comment type="function">
    <text evidence="9">Catalyzes the first step in the biosynthesis of ornithine lipids, which are phosphorus-free membrane lipids. Catalyzes the 3-hydroxyacyl-acyl carrier protein-dependent acylation of ornithine to form lyso-ornithine lipid (LOL).</text>
</comment>
<dbReference type="SUPFAM" id="SSF55729">
    <property type="entry name" value="Acyl-CoA N-acyltransferases (Nat)"/>
    <property type="match status" value="1"/>
</dbReference>
<dbReference type="GO" id="GO:0043810">
    <property type="term" value="F:ornithine-acyl [acyl carrier protein] N-acyltransferase activity"/>
    <property type="evidence" value="ECO:0007669"/>
    <property type="project" value="UniProtKB-EC"/>
</dbReference>
<evidence type="ECO:0000313" key="11">
    <source>
        <dbReference type="EMBL" id="KAE9625544.1"/>
    </source>
</evidence>
<evidence type="ECO:0000256" key="9">
    <source>
        <dbReference type="ARBA" id="ARBA00045724"/>
    </source>
</evidence>
<evidence type="ECO:0000256" key="3">
    <source>
        <dbReference type="ARBA" id="ARBA00022679"/>
    </source>
</evidence>
<dbReference type="Gene3D" id="3.40.630.30">
    <property type="match status" value="1"/>
</dbReference>
<dbReference type="Pfam" id="PF13444">
    <property type="entry name" value="Acetyltransf_5"/>
    <property type="match status" value="1"/>
</dbReference>
<comment type="similarity">
    <text evidence="6">Belongs to the acetyltransferase family. OlsB subfamily.</text>
</comment>